<feature type="transmembrane region" description="Helical" evidence="1">
    <location>
        <begin position="347"/>
        <end position="365"/>
    </location>
</feature>
<evidence type="ECO:0000256" key="1">
    <source>
        <dbReference type="SAM" id="Phobius"/>
    </source>
</evidence>
<dbReference type="PANTHER" id="PTHR31061">
    <property type="entry name" value="LD22376P"/>
    <property type="match status" value="1"/>
</dbReference>
<feature type="transmembrane region" description="Helical" evidence="1">
    <location>
        <begin position="61"/>
        <end position="82"/>
    </location>
</feature>
<dbReference type="AlphaFoldDB" id="A0AAX0WJV1"/>
<feature type="transmembrane region" description="Helical" evidence="1">
    <location>
        <begin position="210"/>
        <end position="230"/>
    </location>
</feature>
<name>A0AAX0WJV1_9BACT</name>
<dbReference type="InterPro" id="IPR032176">
    <property type="entry name" value="DUF5009"/>
</dbReference>
<dbReference type="Proteomes" id="UP000236075">
    <property type="component" value="Unassembled WGS sequence"/>
</dbReference>
<feature type="transmembrane region" description="Helical" evidence="1">
    <location>
        <begin position="162"/>
        <end position="186"/>
    </location>
</feature>
<gene>
    <name evidence="3" type="ORF">CXT95_07655</name>
</gene>
<keyword evidence="1" id="KW-1133">Transmembrane helix</keyword>
<feature type="transmembrane region" description="Helical" evidence="1">
    <location>
        <begin position="242"/>
        <end position="260"/>
    </location>
</feature>
<dbReference type="RefSeq" id="WP_102744055.1">
    <property type="nucleotide sequence ID" value="NZ_CP114597.1"/>
</dbReference>
<feature type="transmembrane region" description="Helical" evidence="1">
    <location>
        <begin position="301"/>
        <end position="320"/>
    </location>
</feature>
<dbReference type="PANTHER" id="PTHR31061:SF24">
    <property type="entry name" value="LD22376P"/>
    <property type="match status" value="1"/>
</dbReference>
<feature type="transmembrane region" description="Helical" evidence="1">
    <location>
        <begin position="21"/>
        <end position="41"/>
    </location>
</feature>
<dbReference type="Pfam" id="PF16401">
    <property type="entry name" value="DUF5009"/>
    <property type="match status" value="1"/>
</dbReference>
<feature type="transmembrane region" description="Helical" evidence="1">
    <location>
        <begin position="102"/>
        <end position="119"/>
    </location>
</feature>
<reference evidence="3 4" key="1">
    <citation type="journal article" date="2017" name="BMC Genomics">
        <title>Genome sequencing of 39 Akkermansia muciniphila isolates reveals its population structure, genomic and functional diverisity, and global distribution in mammalian gut microbiotas.</title>
        <authorList>
            <person name="Guo X."/>
            <person name="Li S."/>
            <person name="Zhang J."/>
            <person name="Wu F."/>
            <person name="Li X."/>
            <person name="Wu D."/>
            <person name="Zhang M."/>
            <person name="Ou Z."/>
            <person name="Jie Z."/>
            <person name="Yan Q."/>
            <person name="Li P."/>
            <person name="Yi J."/>
            <person name="Peng Y."/>
        </authorList>
    </citation>
    <scope>NUCLEOTIDE SEQUENCE [LARGE SCALE GENOMIC DNA]</scope>
    <source>
        <strain evidence="3 4">GP28</strain>
    </source>
</reference>
<feature type="transmembrane region" description="Helical" evidence="1">
    <location>
        <begin position="275"/>
        <end position="294"/>
    </location>
</feature>
<protein>
    <recommendedName>
        <fullName evidence="2">DUF5009 domain-containing protein</fullName>
    </recommendedName>
</protein>
<dbReference type="EMBL" id="PJLB01000008">
    <property type="protein sequence ID" value="PND02521.1"/>
    <property type="molecule type" value="Genomic_DNA"/>
</dbReference>
<accession>A0AAX0WJV1</accession>
<keyword evidence="1" id="KW-0472">Membrane</keyword>
<feature type="domain" description="DUF5009" evidence="2">
    <location>
        <begin position="13"/>
        <end position="121"/>
    </location>
</feature>
<comment type="caution">
    <text evidence="3">The sequence shown here is derived from an EMBL/GenBank/DDBJ whole genome shotgun (WGS) entry which is preliminary data.</text>
</comment>
<organism evidence="3 4">
    <name type="scientific">Akkermansia muciniphila</name>
    <dbReference type="NCBI Taxonomy" id="239935"/>
    <lineage>
        <taxon>Bacteria</taxon>
        <taxon>Pseudomonadati</taxon>
        <taxon>Verrucomicrobiota</taxon>
        <taxon>Verrucomicrobiia</taxon>
        <taxon>Verrucomicrobiales</taxon>
        <taxon>Akkermansiaceae</taxon>
        <taxon>Akkermansia</taxon>
    </lineage>
</organism>
<feature type="transmembrane region" description="Helical" evidence="1">
    <location>
        <begin position="131"/>
        <end position="150"/>
    </location>
</feature>
<proteinExistence type="predicted"/>
<evidence type="ECO:0000313" key="3">
    <source>
        <dbReference type="EMBL" id="PND02521.1"/>
    </source>
</evidence>
<keyword evidence="1" id="KW-0812">Transmembrane</keyword>
<evidence type="ECO:0000259" key="2">
    <source>
        <dbReference type="Pfam" id="PF16401"/>
    </source>
</evidence>
<sequence>MSSLSDTRPQRIAAIDALRGFDMFFLTGGLALVVAGINLFYDRSPEWLVKHSTHVAWEGFAAWDLVMPLFLFIVGTAMPFSFSKRIGSEPLWKIYLKVARRVAVLFLLGMVVQGNLLSFEPSRMSLYCNTLQAIASGYLIAAICLLHLSIRWQVAATGGLLAVYWLVMKFVSFSDPAVGSCAAGMLEPGRNLALLLDKYLMGNWQDGTNYAWILAQFGFGAMTMLGLLGGQILKRVQGHGKKLAWLLCSGAVCLALGYVWSLDFPMIKRLFTSSMVLWAAGWCYFLLALFYLLTDVLKLNWLTFFFSVIGSNAIFVYIWVSLCPPTGNFSRVLFAGFSECFGDADRFVFYLCNYALIWGVLYYMYKNRTFIKV</sequence>
<evidence type="ECO:0000313" key="4">
    <source>
        <dbReference type="Proteomes" id="UP000236075"/>
    </source>
</evidence>